<dbReference type="SUPFAM" id="SSF49785">
    <property type="entry name" value="Galactose-binding domain-like"/>
    <property type="match status" value="1"/>
</dbReference>
<comment type="PTM">
    <text evidence="7">Binds 1 heme c group covalently per subunit.</text>
</comment>
<dbReference type="InterPro" id="IPR022409">
    <property type="entry name" value="PKD/Chitinase_dom"/>
</dbReference>
<dbReference type="InterPro" id="IPR009056">
    <property type="entry name" value="Cyt_c-like_dom"/>
</dbReference>
<dbReference type="PANTHER" id="PTHR40469:SF2">
    <property type="entry name" value="GALACTOSE-BINDING DOMAIN-LIKE SUPERFAMILY PROTEIN"/>
    <property type="match status" value="1"/>
</dbReference>
<evidence type="ECO:0000256" key="7">
    <source>
        <dbReference type="PIRSR" id="PIRSR602324-1"/>
    </source>
</evidence>
<evidence type="ECO:0000259" key="9">
    <source>
        <dbReference type="PROSITE" id="PS50093"/>
    </source>
</evidence>
<dbReference type="InterPro" id="IPR008979">
    <property type="entry name" value="Galactose-bd-like_sf"/>
</dbReference>
<dbReference type="SUPFAM" id="SSF52317">
    <property type="entry name" value="Class I glutamine amidotransferase-like"/>
    <property type="match status" value="1"/>
</dbReference>
<dbReference type="Gene3D" id="2.60.40.10">
    <property type="entry name" value="Immunoglobulins"/>
    <property type="match status" value="1"/>
</dbReference>
<evidence type="ECO:0000313" key="11">
    <source>
        <dbReference type="EMBL" id="EAR14795.1"/>
    </source>
</evidence>
<evidence type="ECO:0000259" key="10">
    <source>
        <dbReference type="PROSITE" id="PS51007"/>
    </source>
</evidence>
<dbReference type="KEGG" id="rbi:RB2501_10732"/>
<dbReference type="CDD" id="cd04084">
    <property type="entry name" value="CBM6_xylanase-like"/>
    <property type="match status" value="1"/>
</dbReference>
<evidence type="ECO:0000256" key="8">
    <source>
        <dbReference type="SAM" id="SignalP"/>
    </source>
</evidence>
<keyword evidence="1" id="KW-0813">Transport</keyword>
<keyword evidence="6 7" id="KW-0408">Iron</keyword>
<feature type="domain" description="Cytochrome c" evidence="10">
    <location>
        <begin position="898"/>
        <end position="983"/>
    </location>
</feature>
<feature type="signal peptide" evidence="8">
    <location>
        <begin position="1"/>
        <end position="36"/>
    </location>
</feature>
<evidence type="ECO:0000256" key="3">
    <source>
        <dbReference type="ARBA" id="ARBA00022723"/>
    </source>
</evidence>
<dbReference type="InterPro" id="IPR002324">
    <property type="entry name" value="Cyt_c_ID"/>
</dbReference>
<dbReference type="InterPro" id="IPR000601">
    <property type="entry name" value="PKD_dom"/>
</dbReference>
<evidence type="ECO:0000256" key="5">
    <source>
        <dbReference type="ARBA" id="ARBA00022982"/>
    </source>
</evidence>
<dbReference type="CAZy" id="CBM6">
    <property type="family name" value="Carbohydrate-Binding Module Family 6"/>
</dbReference>
<dbReference type="GO" id="GO:0005506">
    <property type="term" value="F:iron ion binding"/>
    <property type="evidence" value="ECO:0007669"/>
    <property type="project" value="InterPro"/>
</dbReference>
<dbReference type="eggNOG" id="COG2133">
    <property type="taxonomic scope" value="Bacteria"/>
</dbReference>
<evidence type="ECO:0000313" key="12">
    <source>
        <dbReference type="Proteomes" id="UP000009049"/>
    </source>
</evidence>
<gene>
    <name evidence="11" type="ordered locus">RB2501_10732</name>
</gene>
<dbReference type="InterPro" id="IPR035986">
    <property type="entry name" value="PKD_dom_sf"/>
</dbReference>
<dbReference type="eggNOG" id="COG4654">
    <property type="taxonomic scope" value="Bacteria"/>
</dbReference>
<dbReference type="SMART" id="SM00089">
    <property type="entry name" value="PKD"/>
    <property type="match status" value="1"/>
</dbReference>
<dbReference type="STRING" id="313596.RB2501_10732"/>
<protein>
    <submittedName>
        <fullName evidence="11">Putative secreted glycosyl hydrolase</fullName>
    </submittedName>
</protein>
<name>A4CMA3_ROBBH</name>
<dbReference type="SUPFAM" id="SSF46626">
    <property type="entry name" value="Cytochrome c"/>
    <property type="match status" value="1"/>
</dbReference>
<keyword evidence="12" id="KW-1185">Reference proteome</keyword>
<dbReference type="InterPro" id="IPR029062">
    <property type="entry name" value="Class_I_gatase-like"/>
</dbReference>
<dbReference type="PANTHER" id="PTHR40469">
    <property type="entry name" value="SECRETED GLYCOSYL HYDROLASE"/>
    <property type="match status" value="1"/>
</dbReference>
<dbReference type="Gene3D" id="1.10.760.10">
    <property type="entry name" value="Cytochrome c-like domain"/>
    <property type="match status" value="1"/>
</dbReference>
<dbReference type="GO" id="GO:0016787">
    <property type="term" value="F:hydrolase activity"/>
    <property type="evidence" value="ECO:0007669"/>
    <property type="project" value="UniProtKB-KW"/>
</dbReference>
<organism evidence="11 12">
    <name type="scientific">Robiginitalea biformata (strain ATCC BAA-864 / DSM 15991 / KCTC 12146 / HTCC2501)</name>
    <dbReference type="NCBI Taxonomy" id="313596"/>
    <lineage>
        <taxon>Bacteria</taxon>
        <taxon>Pseudomonadati</taxon>
        <taxon>Bacteroidota</taxon>
        <taxon>Flavobacteriia</taxon>
        <taxon>Flavobacteriales</taxon>
        <taxon>Flavobacteriaceae</taxon>
        <taxon>Robiginitalea</taxon>
    </lineage>
</organism>
<dbReference type="HOGENOM" id="CLU_002470_1_0_10"/>
<dbReference type="CDD" id="cd00146">
    <property type="entry name" value="PKD"/>
    <property type="match status" value="1"/>
</dbReference>
<dbReference type="eggNOG" id="COG3291">
    <property type="taxonomic scope" value="Bacteria"/>
</dbReference>
<feature type="binding site" description="covalent" evidence="7">
    <location>
        <position position="912"/>
    </location>
    <ligand>
        <name>heme c</name>
        <dbReference type="ChEBI" id="CHEBI:61717"/>
    </ligand>
</feature>
<dbReference type="SUPFAM" id="SSF50952">
    <property type="entry name" value="Soluble quinoprotein glucose dehydrogenase"/>
    <property type="match status" value="1"/>
</dbReference>
<keyword evidence="5" id="KW-0249">Electron transport</keyword>
<dbReference type="Gene3D" id="2.120.10.30">
    <property type="entry name" value="TolB, C-terminal domain"/>
    <property type="match status" value="1"/>
</dbReference>
<dbReference type="GO" id="GO:0030246">
    <property type="term" value="F:carbohydrate binding"/>
    <property type="evidence" value="ECO:0007669"/>
    <property type="project" value="InterPro"/>
</dbReference>
<dbReference type="Pfam" id="PF03422">
    <property type="entry name" value="CBM_6"/>
    <property type="match status" value="1"/>
</dbReference>
<dbReference type="InterPro" id="IPR005084">
    <property type="entry name" value="CBM6"/>
</dbReference>
<sequence>MNQTHRNPSGFRNSSRVLLNFLFACLCAILSGGSLASCEDEGPRVLVFSRTAVWEHESIPIANKAIDSLGEANGYRVDLSRDASDFNDEELQRYDAVIFNNTTGNVLNPEQQAAFQRYIQAGGGFVGIHAAADTEYEWPWYGQLVGAYFESHPHNPNVQTAAIDIVDSDHPATDSLPARWERRDEWYNYRSFYPNIHVLAQIDEETYRGGTNGSQHPIAWYHEFDGGRSFYTGGGHTPASFSEPLFLRHLQGGIRYAMGSGRNLDYSRATAMAEPEANRFEKTVLLNDLSIPMELDISDDGRIFYTELRSANLGVYNIHTGEHGIAHRFDVATEGGTGLIGVKLDPGFATNNLIYVYYAPATEAETIVFNLSRFVVRDDQTLDPDSELVLLQVPVHRDGGSHHGGSMAWDPDGNLLLSTGDSSNPFPAEGYAPLDERPGPEYISLDAQRSAANTNDLKGKILRIRPNYGPESNTNPYTIPDGNLFAADTPKTRPEIYIMGCRNPYRIAVNPDTGTLYWGDIGPDAGEDGPQGPKGYDEFNQAKSAGNYGWPYFIGNNRAYTDWDFQQQAGNSTFDPDAPYNDSPNNTGLNQLPPARGAMIWYPYDASAEFPDFGTGGRSAMAGAFYKYDPDSEAPNRFPEYYDGTLFVFEWMRNWVKALRFDAEENYLRAEPFMTENGDFRRPIDAVFGKDGMLYMLEYGSVYGADNDDARLVRIAYNRGNRPPVASAGIRDSAAEANLSKRVYITSELRTLQAQREIAGQAPLRVHFTSRGSGDPDGGETLSYSWDFDGGETVSSERHPTHTYTRPGTYTARLSITDAAGNRATDSVRVTVGNEPPRVAFESPDNQSFFWEGRPFRYEVRVSDPEEPATDPDRLSVRFGFTSKPARAATAGAPLADTPMPYGYALIERSDCRACHVTEGASVGPSYTDIARRYSGQPDAMEYLVKKVIEGGAGVWGESPMSAHPQLAAADVREMVRYILSLSDADGEMTQVARTGSVRFRDHGEEGASGRYLLEAAYRDTGANGIGPLTGREVLIFRNARVPMVSMDEYVGFERFGNYLTNAGHKAYYMMKDVDLTHITGFLFEYSAEGPTGAIEVRIDSRAGPVILRTPYPATGNWDRVETLEVPLEQEIQGRHDIYFIPVKPEAPNTDIINMKAVTFLADAPG</sequence>
<accession>A4CMA3</accession>
<dbReference type="OrthoDB" id="9816308at2"/>
<dbReference type="InterPro" id="IPR013783">
    <property type="entry name" value="Ig-like_fold"/>
</dbReference>
<dbReference type="RefSeq" id="WP_015754116.1">
    <property type="nucleotide sequence ID" value="NC_013222.1"/>
</dbReference>
<dbReference type="Gene3D" id="2.60.120.260">
    <property type="entry name" value="Galactose-binding domain-like"/>
    <property type="match status" value="1"/>
</dbReference>
<feature type="binding site" description="covalent" evidence="7">
    <location>
        <position position="961"/>
    </location>
    <ligand>
        <name>heme c</name>
        <dbReference type="ChEBI" id="CHEBI:61717"/>
    </ligand>
</feature>
<keyword evidence="2 7" id="KW-0349">Heme</keyword>
<dbReference type="InterPro" id="IPR006584">
    <property type="entry name" value="Cellulose-bd_IV"/>
</dbReference>
<dbReference type="InterPro" id="IPR011042">
    <property type="entry name" value="6-blade_b-propeller_TolB-like"/>
</dbReference>
<evidence type="ECO:0000256" key="1">
    <source>
        <dbReference type="ARBA" id="ARBA00022448"/>
    </source>
</evidence>
<dbReference type="Proteomes" id="UP000009049">
    <property type="component" value="Chromosome"/>
</dbReference>
<evidence type="ECO:0000256" key="2">
    <source>
        <dbReference type="ARBA" id="ARBA00022617"/>
    </source>
</evidence>
<dbReference type="PROSITE" id="PS51007">
    <property type="entry name" value="CYTC"/>
    <property type="match status" value="1"/>
</dbReference>
<keyword evidence="3 7" id="KW-0479">Metal-binding</keyword>
<dbReference type="EMBL" id="CP001712">
    <property type="protein sequence ID" value="EAR14795.1"/>
    <property type="molecule type" value="Genomic_DNA"/>
</dbReference>
<dbReference type="SUPFAM" id="SSF49299">
    <property type="entry name" value="PKD domain"/>
    <property type="match status" value="1"/>
</dbReference>
<dbReference type="Pfam" id="PF00034">
    <property type="entry name" value="Cytochrom_C"/>
    <property type="match status" value="1"/>
</dbReference>
<keyword evidence="4 8" id="KW-0732">Signal</keyword>
<dbReference type="InterPro" id="IPR011041">
    <property type="entry name" value="Quinoprot_gluc/sorb_DH_b-prop"/>
</dbReference>
<feature type="domain" description="PKD" evidence="9">
    <location>
        <begin position="759"/>
        <end position="832"/>
    </location>
</feature>
<keyword evidence="11" id="KW-0378">Hydrolase</keyword>
<dbReference type="InterPro" id="IPR029010">
    <property type="entry name" value="ThuA-like"/>
</dbReference>
<dbReference type="GO" id="GO:0020037">
    <property type="term" value="F:heme binding"/>
    <property type="evidence" value="ECO:0007669"/>
    <property type="project" value="InterPro"/>
</dbReference>
<feature type="binding site" description="covalent" evidence="7">
    <location>
        <position position="916"/>
    </location>
    <ligand>
        <name>heme c</name>
        <dbReference type="ChEBI" id="CHEBI:61717"/>
    </ligand>
</feature>
<dbReference type="Pfam" id="PF06283">
    <property type="entry name" value="ThuA"/>
    <property type="match status" value="1"/>
</dbReference>
<dbReference type="InterPro" id="IPR036909">
    <property type="entry name" value="Cyt_c-like_dom_sf"/>
</dbReference>
<dbReference type="eggNOG" id="COG3828">
    <property type="taxonomic scope" value="Bacteria"/>
</dbReference>
<dbReference type="PROSITE" id="PS50093">
    <property type="entry name" value="PKD"/>
    <property type="match status" value="1"/>
</dbReference>
<reference evidence="11 12" key="1">
    <citation type="journal article" date="2009" name="J. Bacteriol.">
        <title>Complete genome sequence of Robiginitalea biformata HTCC2501.</title>
        <authorList>
            <person name="Oh H.M."/>
            <person name="Giovannoni S.J."/>
            <person name="Lee K."/>
            <person name="Ferriera S."/>
            <person name="Johnson J."/>
            <person name="Cho J.C."/>
        </authorList>
    </citation>
    <scope>NUCLEOTIDE SEQUENCE [LARGE SCALE GENOMIC DNA]</scope>
    <source>
        <strain evidence="12">ATCC BAA-864 / HTCC2501 / KCTC 12146</strain>
    </source>
</reference>
<proteinExistence type="predicted"/>
<dbReference type="SMART" id="SM00606">
    <property type="entry name" value="CBD_IV"/>
    <property type="match status" value="1"/>
</dbReference>
<dbReference type="GO" id="GO:0009055">
    <property type="term" value="F:electron transfer activity"/>
    <property type="evidence" value="ECO:0007669"/>
    <property type="project" value="InterPro"/>
</dbReference>
<dbReference type="AlphaFoldDB" id="A4CMA3"/>
<dbReference type="InterPro" id="IPR012938">
    <property type="entry name" value="Glc/Sorbosone_DH"/>
</dbReference>
<dbReference type="PRINTS" id="PR00606">
    <property type="entry name" value="CYTCHROMECID"/>
</dbReference>
<evidence type="ECO:0000256" key="4">
    <source>
        <dbReference type="ARBA" id="ARBA00022729"/>
    </source>
</evidence>
<feature type="chain" id="PRO_5002666548" evidence="8">
    <location>
        <begin position="37"/>
        <end position="1166"/>
    </location>
</feature>
<dbReference type="Gene3D" id="3.40.50.880">
    <property type="match status" value="1"/>
</dbReference>
<dbReference type="Pfam" id="PF07995">
    <property type="entry name" value="GSDH"/>
    <property type="match status" value="1"/>
</dbReference>
<dbReference type="Pfam" id="PF18911">
    <property type="entry name" value="PKD_4"/>
    <property type="match status" value="1"/>
</dbReference>
<evidence type="ECO:0000256" key="6">
    <source>
        <dbReference type="ARBA" id="ARBA00023004"/>
    </source>
</evidence>